<dbReference type="NCBIfam" id="TIGR01200">
    <property type="entry name" value="GLPGLI"/>
    <property type="match status" value="1"/>
</dbReference>
<evidence type="ECO:0000256" key="1">
    <source>
        <dbReference type="SAM" id="SignalP"/>
    </source>
</evidence>
<dbReference type="EMBL" id="QOVI01000004">
    <property type="protein sequence ID" value="RXG14233.1"/>
    <property type="molecule type" value="Genomic_DNA"/>
</dbReference>
<dbReference type="Pfam" id="PF22252">
    <property type="entry name" value="PNGase_F-II_N"/>
    <property type="match status" value="1"/>
</dbReference>
<dbReference type="Proteomes" id="UP000289821">
    <property type="component" value="Unassembled WGS sequence"/>
</dbReference>
<gene>
    <name evidence="2" type="ORF">DSM04_104341</name>
</gene>
<comment type="caution">
    <text evidence="2">The sequence shown here is derived from an EMBL/GenBank/DDBJ whole genome shotgun (WGS) entry which is preliminary data.</text>
</comment>
<organism evidence="2 3">
    <name type="scientific">Leeuwenhoekiella aestuarii</name>
    <dbReference type="NCBI Taxonomy" id="2249426"/>
    <lineage>
        <taxon>Bacteria</taxon>
        <taxon>Pseudomonadati</taxon>
        <taxon>Bacteroidota</taxon>
        <taxon>Flavobacteriia</taxon>
        <taxon>Flavobacteriales</taxon>
        <taxon>Flavobacteriaceae</taxon>
        <taxon>Leeuwenhoekiella</taxon>
    </lineage>
</organism>
<dbReference type="RefSeq" id="WP_128761643.1">
    <property type="nucleotide sequence ID" value="NZ_QOVI01000004.1"/>
</dbReference>
<keyword evidence="3" id="KW-1185">Reference proteome</keyword>
<dbReference type="OrthoDB" id="1429333at2"/>
<proteinExistence type="predicted"/>
<keyword evidence="1" id="KW-0732">Signal</keyword>
<feature type="chain" id="PRO_5020617226" evidence="1">
    <location>
        <begin position="17"/>
        <end position="239"/>
    </location>
</feature>
<evidence type="ECO:0000313" key="3">
    <source>
        <dbReference type="Proteomes" id="UP000289821"/>
    </source>
</evidence>
<sequence length="239" mass="27441">MRLFILILFISSSVIAQTKPYVKVTYRAKRLVPIDYKKITNSQIRTVLQGKEAILNDLDFKLTACKDTYFFKYVEGLDLNGESRSAASLAGGTDVFYRRDTIHFRQNCSYGECLNITLEKNRFSEWKITDEQKIILGYTCFKAIAYQSKIVNNLSTKQQRIVAWFTPELNFHAGPQGLDELPGLVLEGSVNDLYTFYAKEIVLEDNCKEIEVPEKGKTLTKEEYDQVTIDMLKLIKSRG</sequence>
<reference evidence="2 3" key="1">
    <citation type="submission" date="2018-07" db="EMBL/GenBank/DDBJ databases">
        <title>Leeuwenhoekiella genomics.</title>
        <authorList>
            <person name="Tahon G."/>
            <person name="Willems A."/>
        </authorList>
    </citation>
    <scope>NUCLEOTIDE SEQUENCE [LARGE SCALE GENOMIC DNA]</scope>
    <source>
        <strain evidence="2 3">R-50232</strain>
    </source>
</reference>
<accession>A0A4Q0NUI1</accession>
<evidence type="ECO:0000313" key="2">
    <source>
        <dbReference type="EMBL" id="RXG14233.1"/>
    </source>
</evidence>
<protein>
    <submittedName>
        <fullName evidence="2">GLPGLI family protein</fullName>
    </submittedName>
</protein>
<feature type="signal peptide" evidence="1">
    <location>
        <begin position="1"/>
        <end position="16"/>
    </location>
</feature>
<name>A0A4Q0NUI1_9FLAO</name>
<dbReference type="InterPro" id="IPR005901">
    <property type="entry name" value="GLPGLI"/>
</dbReference>
<dbReference type="AlphaFoldDB" id="A0A4Q0NUI1"/>